<dbReference type="InterPro" id="IPR046373">
    <property type="entry name" value="Acyl-CoA_Oxase/DH_mid-dom_sf"/>
</dbReference>
<reference evidence="19" key="2">
    <citation type="submission" date="2022-06" db="UniProtKB">
        <authorList>
            <consortium name="EnsemblMetazoa"/>
        </authorList>
    </citation>
    <scope>IDENTIFICATION</scope>
    <source>
        <strain evidence="19">DF5081</strain>
    </source>
</reference>
<dbReference type="GO" id="GO:0005504">
    <property type="term" value="F:fatty acid binding"/>
    <property type="evidence" value="ECO:0007669"/>
    <property type="project" value="TreeGrafter"/>
</dbReference>
<dbReference type="SUPFAM" id="SSF56645">
    <property type="entry name" value="Acyl-CoA dehydrogenase NM domain-like"/>
    <property type="match status" value="1"/>
</dbReference>
<evidence type="ECO:0000256" key="8">
    <source>
        <dbReference type="ARBA" id="ARBA00022832"/>
    </source>
</evidence>
<dbReference type="Pfam" id="PF22924">
    <property type="entry name" value="ACOX_C_alpha1"/>
    <property type="match status" value="1"/>
</dbReference>
<dbReference type="GO" id="GO:0003997">
    <property type="term" value="F:acyl-CoA oxidase activity"/>
    <property type="evidence" value="ECO:0007669"/>
    <property type="project" value="InterPro"/>
</dbReference>
<comment type="similarity">
    <text evidence="4 13">Belongs to the acyl-CoA oxidase family.</text>
</comment>
<dbReference type="PANTHER" id="PTHR10909">
    <property type="entry name" value="ELECTRON TRANSPORT OXIDOREDUCTASE"/>
    <property type="match status" value="1"/>
</dbReference>
<dbReference type="GO" id="GO:0071949">
    <property type="term" value="F:FAD binding"/>
    <property type="evidence" value="ECO:0007669"/>
    <property type="project" value="InterPro"/>
</dbReference>
<evidence type="ECO:0000256" key="14">
    <source>
        <dbReference type="PIRSR" id="PIRSR000168-1"/>
    </source>
</evidence>
<feature type="domain" description="Acyl-CoA oxidase C-alpha1" evidence="18">
    <location>
        <begin position="181"/>
        <end position="342"/>
    </location>
</feature>
<dbReference type="Gene3D" id="1.20.140.10">
    <property type="entry name" value="Butyryl-CoA Dehydrogenase, subunit A, domain 3"/>
    <property type="match status" value="2"/>
</dbReference>
<dbReference type="GO" id="GO:0055088">
    <property type="term" value="P:lipid homeostasis"/>
    <property type="evidence" value="ECO:0007669"/>
    <property type="project" value="TreeGrafter"/>
</dbReference>
<keyword evidence="7 13" id="KW-0274">FAD</keyword>
<evidence type="ECO:0000259" key="16">
    <source>
        <dbReference type="Pfam" id="PF01756"/>
    </source>
</evidence>
<dbReference type="SUPFAM" id="SSF47203">
    <property type="entry name" value="Acyl-CoA dehydrogenase C-terminal domain-like"/>
    <property type="match status" value="2"/>
</dbReference>
<evidence type="ECO:0000256" key="4">
    <source>
        <dbReference type="ARBA" id="ARBA00006288"/>
    </source>
</evidence>
<dbReference type="InterPro" id="IPR002655">
    <property type="entry name" value="Acyl-CoA_oxidase_C"/>
</dbReference>
<evidence type="ECO:0000256" key="3">
    <source>
        <dbReference type="ARBA" id="ARBA00004846"/>
    </source>
</evidence>
<dbReference type="GO" id="GO:1904070">
    <property type="term" value="P:ascaroside biosynthetic process"/>
    <property type="evidence" value="ECO:0007669"/>
    <property type="project" value="TreeGrafter"/>
</dbReference>
<keyword evidence="12" id="KW-0576">Peroxisome</keyword>
<dbReference type="Pfam" id="PF01756">
    <property type="entry name" value="ACOX"/>
    <property type="match status" value="1"/>
</dbReference>
<organism evidence="19 20">
    <name type="scientific">Caenorhabditis japonica</name>
    <dbReference type="NCBI Taxonomy" id="281687"/>
    <lineage>
        <taxon>Eukaryota</taxon>
        <taxon>Metazoa</taxon>
        <taxon>Ecdysozoa</taxon>
        <taxon>Nematoda</taxon>
        <taxon>Chromadorea</taxon>
        <taxon>Rhabditida</taxon>
        <taxon>Rhabditina</taxon>
        <taxon>Rhabditomorpha</taxon>
        <taxon>Rhabditoidea</taxon>
        <taxon>Rhabditidae</taxon>
        <taxon>Peloderinae</taxon>
        <taxon>Caenorhabditis</taxon>
    </lineage>
</organism>
<evidence type="ECO:0000256" key="7">
    <source>
        <dbReference type="ARBA" id="ARBA00022827"/>
    </source>
</evidence>
<dbReference type="GO" id="GO:0005524">
    <property type="term" value="F:ATP binding"/>
    <property type="evidence" value="ECO:0007669"/>
    <property type="project" value="UniProtKB-KW"/>
</dbReference>
<dbReference type="InterPro" id="IPR012258">
    <property type="entry name" value="Acyl-CoA_oxidase"/>
</dbReference>
<protein>
    <recommendedName>
        <fullName evidence="13">Acyl-coenzyme A oxidase</fullName>
    </recommendedName>
</protein>
<feature type="binding site" evidence="15">
    <location>
        <position position="45"/>
    </location>
    <ligand>
        <name>FAD</name>
        <dbReference type="ChEBI" id="CHEBI:57692"/>
    </ligand>
</feature>
<comment type="cofactor">
    <cofactor evidence="1">
        <name>FAD</name>
        <dbReference type="ChEBI" id="CHEBI:57692"/>
    </cofactor>
</comment>
<evidence type="ECO:0000256" key="9">
    <source>
        <dbReference type="ARBA" id="ARBA00022840"/>
    </source>
</evidence>
<dbReference type="InterPro" id="IPR009100">
    <property type="entry name" value="AcylCoA_DH/oxidase_NM_dom_sf"/>
</dbReference>
<evidence type="ECO:0000256" key="13">
    <source>
        <dbReference type="PIRNR" id="PIRNR000168"/>
    </source>
</evidence>
<evidence type="ECO:0000313" key="20">
    <source>
        <dbReference type="Proteomes" id="UP000005237"/>
    </source>
</evidence>
<evidence type="ECO:0000256" key="10">
    <source>
        <dbReference type="ARBA" id="ARBA00023002"/>
    </source>
</evidence>
<dbReference type="GO" id="GO:0033540">
    <property type="term" value="P:fatty acid beta-oxidation using acyl-CoA oxidase"/>
    <property type="evidence" value="ECO:0007669"/>
    <property type="project" value="TreeGrafter"/>
</dbReference>
<feature type="domain" description="Acyl-coenzyme A oxidase N-terminal" evidence="17">
    <location>
        <begin position="2"/>
        <end position="39"/>
    </location>
</feature>
<keyword evidence="20" id="KW-1185">Reference proteome</keyword>
<dbReference type="EnsemblMetazoa" id="CJA14916.1">
    <property type="protein sequence ID" value="CJA14916.1"/>
    <property type="gene ID" value="WBGene00134120"/>
</dbReference>
<reference evidence="20" key="1">
    <citation type="submission" date="2010-08" db="EMBL/GenBank/DDBJ databases">
        <authorList>
            <consortium name="Caenorhabditis japonica Sequencing Consortium"/>
            <person name="Wilson R.K."/>
        </authorList>
    </citation>
    <scope>NUCLEOTIDE SEQUENCE [LARGE SCALE GENOMIC DNA]</scope>
    <source>
        <strain evidence="20">DF5081</strain>
    </source>
</reference>
<dbReference type="PIRSF" id="PIRSF000168">
    <property type="entry name" value="Acyl-CoA_oxidase"/>
    <property type="match status" value="1"/>
</dbReference>
<dbReference type="InterPro" id="IPR029320">
    <property type="entry name" value="Acyl-CoA_ox_N"/>
</dbReference>
<evidence type="ECO:0000256" key="5">
    <source>
        <dbReference type="ARBA" id="ARBA00022630"/>
    </source>
</evidence>
<evidence type="ECO:0000256" key="6">
    <source>
        <dbReference type="ARBA" id="ARBA00022741"/>
    </source>
</evidence>
<dbReference type="Gene3D" id="1.10.540.10">
    <property type="entry name" value="Acyl-CoA dehydrogenase/oxidase, N-terminal domain"/>
    <property type="match status" value="1"/>
</dbReference>
<evidence type="ECO:0000256" key="2">
    <source>
        <dbReference type="ARBA" id="ARBA00004275"/>
    </source>
</evidence>
<dbReference type="PANTHER" id="PTHR10909:SF250">
    <property type="entry name" value="PEROXISOMAL ACYL-COENZYME A OXIDASE 1"/>
    <property type="match status" value="1"/>
</dbReference>
<dbReference type="FunFam" id="2.40.110.10:FF:000003">
    <property type="entry name" value="Acyl-coenzyme A oxidase"/>
    <property type="match status" value="1"/>
</dbReference>
<keyword evidence="9" id="KW-0067">ATP-binding</keyword>
<keyword evidence="11" id="KW-0443">Lipid metabolism</keyword>
<feature type="domain" description="Acyl-CoA oxidase C-terminal" evidence="16">
    <location>
        <begin position="377"/>
        <end position="555"/>
    </location>
</feature>
<feature type="binding site" evidence="15">
    <location>
        <position position="84"/>
    </location>
    <ligand>
        <name>FAD</name>
        <dbReference type="ChEBI" id="CHEBI:57692"/>
    </ligand>
</feature>
<dbReference type="FunFam" id="1.20.140.10:FF:000013">
    <property type="entry name" value="Acyl-coenzyme A oxidase"/>
    <property type="match status" value="1"/>
</dbReference>
<proteinExistence type="inferred from homology"/>
<dbReference type="Proteomes" id="UP000005237">
    <property type="component" value="Unassembled WGS sequence"/>
</dbReference>
<feature type="active site" description="Proton acceptor" evidence="14">
    <location>
        <position position="327"/>
    </location>
</feature>
<evidence type="ECO:0000256" key="15">
    <source>
        <dbReference type="PIRSR" id="PIRSR000168-2"/>
    </source>
</evidence>
<dbReference type="AlphaFoldDB" id="A0A8R1DXR3"/>
<dbReference type="FunFam" id="1.20.140.10:FF:000005">
    <property type="entry name" value="Acyl-coenzyme A oxidase"/>
    <property type="match status" value="1"/>
</dbReference>
<keyword evidence="5 13" id="KW-0285">Flavoprotein</keyword>
<keyword evidence="6" id="KW-0547">Nucleotide-binding</keyword>
<dbReference type="InterPro" id="IPR055060">
    <property type="entry name" value="ACOX_C_alpha1"/>
</dbReference>
<dbReference type="Pfam" id="PF14749">
    <property type="entry name" value="Acyl-CoA_ox_N"/>
    <property type="match status" value="1"/>
</dbReference>
<evidence type="ECO:0000256" key="11">
    <source>
        <dbReference type="ARBA" id="ARBA00023098"/>
    </source>
</evidence>
<dbReference type="InterPro" id="IPR037069">
    <property type="entry name" value="AcylCoA_DH/ox_N_sf"/>
</dbReference>
<dbReference type="InterPro" id="IPR036250">
    <property type="entry name" value="AcylCo_DH-like_C"/>
</dbReference>
<dbReference type="Gene3D" id="2.40.110.10">
    <property type="entry name" value="Butyryl-CoA Dehydrogenase, subunit A, domain 2"/>
    <property type="match status" value="1"/>
</dbReference>
<evidence type="ECO:0000256" key="12">
    <source>
        <dbReference type="ARBA" id="ARBA00023140"/>
    </source>
</evidence>
<evidence type="ECO:0000259" key="18">
    <source>
        <dbReference type="Pfam" id="PF22924"/>
    </source>
</evidence>
<accession>A0A8R1DXR3</accession>
<name>A0A8R1DXR3_CAEJA</name>
<dbReference type="GO" id="GO:0005777">
    <property type="term" value="C:peroxisome"/>
    <property type="evidence" value="ECO:0007669"/>
    <property type="project" value="UniProtKB-SubCell"/>
</dbReference>
<comment type="subcellular location">
    <subcellularLocation>
        <location evidence="2">Peroxisome</location>
    </subcellularLocation>
</comment>
<evidence type="ECO:0000256" key="1">
    <source>
        <dbReference type="ARBA" id="ARBA00001974"/>
    </source>
</evidence>
<keyword evidence="10" id="KW-0560">Oxidoreductase</keyword>
<keyword evidence="8" id="KW-0276">Fatty acid metabolism</keyword>
<evidence type="ECO:0000259" key="17">
    <source>
        <dbReference type="Pfam" id="PF14749"/>
    </source>
</evidence>
<sequence>MEGHPLALHDVMFIPALVAQASDEQNKKWLRRAQRREIVGCYAQTELGHGSNLRKLETTATYDVSTQEFVLHTPQITSLKWWPGGLGKSSNYAVVVANMIVKEKHLGPHSFLVQLRDEITHQSLKGITVGDIGPKLSFNAIDNGFLGFDNYRIPRTNLLMRHSRVEPDGTYVKPPHAKINYSAMVRVRSHMATGQGNFLAQALTIAVRYSTVRRQGFIESGEQEVKVLDYQTQQHRLFPSIAKAYAFTFAGYETIRLYEQLLKEVDTGNVSLMADLHALTSGLKSVVTHQTAQGIEQARMACGGHGYSQASYISEIFGVAVGGCTYEGENMVMLLQLARYLVKSVEQIKAGESGKLGPLVAYLAVKVDGVDLEKGVEEYMKAFQHVSRLQTWKASEKFLKLLKSGEKREVAWNKSSVELTRASRLHTRLYIAETFKRSVQEVADPRLKEVLTDLLHLHVNYELLDMATYALEDGFLSSSQLDYVRDQLYFYLAKIRPNAVSLVDSWEFSDMQLRSVLGRRDGNVYENLVAWAKASPLNKTDVLPSVEKYLKPMMNSKL</sequence>
<comment type="pathway">
    <text evidence="3">Lipid metabolism; peroxisomal fatty acid beta-oxidation.</text>
</comment>
<evidence type="ECO:0000313" key="19">
    <source>
        <dbReference type="EnsemblMetazoa" id="CJA14916.1"/>
    </source>
</evidence>